<evidence type="ECO:0000313" key="2">
    <source>
        <dbReference type="EMBL" id="PPJ63508.1"/>
    </source>
</evidence>
<gene>
    <name evidence="2" type="ORF">CUN59_09840</name>
</gene>
<keyword evidence="1" id="KW-0812">Transmembrane</keyword>
<evidence type="ECO:0008006" key="4">
    <source>
        <dbReference type="Google" id="ProtNLM"/>
    </source>
</evidence>
<dbReference type="Proteomes" id="UP000239589">
    <property type="component" value="Unassembled WGS sequence"/>
</dbReference>
<name>A0A2S6CUR6_9CYAN</name>
<sequence>MNRNPREQSNYDRRQELHREEENFRLQQEEGRLESGRRSSTFAWIINSIYLLVGLLEVLLMLRFFLRFSGANTQNIFAQFIYNLSAPFIAPFSSLLISPVASGGANVFDVNILMAIVVYALLGWLGIWLVKFLYAR</sequence>
<proteinExistence type="predicted"/>
<reference evidence="2 3" key="1">
    <citation type="submission" date="2018-02" db="EMBL/GenBank/DDBJ databases">
        <title>Discovery of a pederin family compound in a non-symbiotic bloom-forming cyanobacterium.</title>
        <authorList>
            <person name="Kust A."/>
            <person name="Mares J."/>
            <person name="Jokela J."/>
            <person name="Urajova P."/>
            <person name="Hajek J."/>
            <person name="Saurav K."/>
            <person name="Voracova K."/>
            <person name="Fewer D.P."/>
            <person name="Haapaniemi E."/>
            <person name="Permi P."/>
            <person name="Rehakova K."/>
            <person name="Sivonen K."/>
            <person name="Hrouzek P."/>
        </authorList>
    </citation>
    <scope>NUCLEOTIDE SEQUENCE [LARGE SCALE GENOMIC DNA]</scope>
    <source>
        <strain evidence="2 3">CHARLIE-1</strain>
    </source>
</reference>
<dbReference type="GO" id="GO:0016020">
    <property type="term" value="C:membrane"/>
    <property type="evidence" value="ECO:0007669"/>
    <property type="project" value="InterPro"/>
</dbReference>
<dbReference type="EMBL" id="PGEM01000066">
    <property type="protein sequence ID" value="PPJ63508.1"/>
    <property type="molecule type" value="Genomic_DNA"/>
</dbReference>
<organism evidence="2 3">
    <name type="scientific">Cuspidothrix issatschenkoi CHARLIE-1</name>
    <dbReference type="NCBI Taxonomy" id="2052836"/>
    <lineage>
        <taxon>Bacteria</taxon>
        <taxon>Bacillati</taxon>
        <taxon>Cyanobacteriota</taxon>
        <taxon>Cyanophyceae</taxon>
        <taxon>Nostocales</taxon>
        <taxon>Aphanizomenonaceae</taxon>
        <taxon>Cuspidothrix</taxon>
    </lineage>
</organism>
<keyword evidence="1" id="KW-0472">Membrane</keyword>
<protein>
    <recommendedName>
        <fullName evidence="4">YggT family protein</fullName>
    </recommendedName>
</protein>
<dbReference type="AlphaFoldDB" id="A0A2S6CUR6"/>
<dbReference type="Pfam" id="PF02325">
    <property type="entry name" value="CCB3_YggT"/>
    <property type="match status" value="1"/>
</dbReference>
<feature type="transmembrane region" description="Helical" evidence="1">
    <location>
        <begin position="77"/>
        <end position="100"/>
    </location>
</feature>
<dbReference type="OrthoDB" id="468399at2"/>
<evidence type="ECO:0000256" key="1">
    <source>
        <dbReference type="SAM" id="Phobius"/>
    </source>
</evidence>
<comment type="caution">
    <text evidence="2">The sequence shown here is derived from an EMBL/GenBank/DDBJ whole genome shotgun (WGS) entry which is preliminary data.</text>
</comment>
<accession>A0A2S6CUR6</accession>
<keyword evidence="1" id="KW-1133">Transmembrane helix</keyword>
<dbReference type="RefSeq" id="WP_104387686.1">
    <property type="nucleotide sequence ID" value="NZ_PGEM01000066.1"/>
</dbReference>
<evidence type="ECO:0000313" key="3">
    <source>
        <dbReference type="Proteomes" id="UP000239589"/>
    </source>
</evidence>
<keyword evidence="3" id="KW-1185">Reference proteome</keyword>
<feature type="transmembrane region" description="Helical" evidence="1">
    <location>
        <begin position="42"/>
        <end position="65"/>
    </location>
</feature>
<dbReference type="InterPro" id="IPR003425">
    <property type="entry name" value="CCB3/YggT"/>
</dbReference>
<feature type="transmembrane region" description="Helical" evidence="1">
    <location>
        <begin position="112"/>
        <end position="134"/>
    </location>
</feature>